<sequence>MSPRSVRLLTTALCALLLSVMSPIVGTAAAETGDGGIDIAPSTTHVGATEVLNRDPSIPVAPTEVQGKPISGKGGGWFWIWEAPKIIERWMNLEQPPMCFAPGTTDSGSTGVVGLNSWAWICQDEIRDSTVGPKYLSIKNIIGLYGIELSAFNPGVLVDWGDGSLPSLCVNPTPVITQQPFVPYTGAFDTLSQPGVGDVPSPSCGHFIGKSSVDAPGGTFTVTATSGWTVPFSVWIRNLLPPWNRITVFAGVVPWPTIAQFHQRIGEAQALNGITLTPGR</sequence>
<reference evidence="2 3" key="1">
    <citation type="submission" date="2017-10" db="EMBL/GenBank/DDBJ databases">
        <title>Comparative genomics between pathogenic Norcardia.</title>
        <authorList>
            <person name="Zeng L."/>
        </authorList>
    </citation>
    <scope>NUCLEOTIDE SEQUENCE [LARGE SCALE GENOMIC DNA]</scope>
    <source>
        <strain evidence="2 3">NC_YFY_NT001</strain>
    </source>
</reference>
<gene>
    <name evidence="2" type="ORF">CRH09_35255</name>
</gene>
<feature type="chain" id="PRO_5012810077" evidence="1">
    <location>
        <begin position="31"/>
        <end position="280"/>
    </location>
</feature>
<accession>A0A291RSY0</accession>
<evidence type="ECO:0000313" key="3">
    <source>
        <dbReference type="Proteomes" id="UP000221961"/>
    </source>
</evidence>
<dbReference type="AlphaFoldDB" id="A0A291RSY0"/>
<evidence type="ECO:0000256" key="1">
    <source>
        <dbReference type="SAM" id="SignalP"/>
    </source>
</evidence>
<dbReference type="KEGG" id="ntp:CRH09_35255"/>
<dbReference type="EMBL" id="CP023778">
    <property type="protein sequence ID" value="ATL70656.1"/>
    <property type="molecule type" value="Genomic_DNA"/>
</dbReference>
<organism evidence="2 3">
    <name type="scientific">Nocardia terpenica</name>
    <dbReference type="NCBI Taxonomy" id="455432"/>
    <lineage>
        <taxon>Bacteria</taxon>
        <taxon>Bacillati</taxon>
        <taxon>Actinomycetota</taxon>
        <taxon>Actinomycetes</taxon>
        <taxon>Mycobacteriales</taxon>
        <taxon>Nocardiaceae</taxon>
        <taxon>Nocardia</taxon>
    </lineage>
</organism>
<dbReference type="RefSeq" id="WP_098697613.1">
    <property type="nucleotide sequence ID" value="NZ_CP023778.1"/>
</dbReference>
<proteinExistence type="predicted"/>
<feature type="signal peptide" evidence="1">
    <location>
        <begin position="1"/>
        <end position="30"/>
    </location>
</feature>
<name>A0A291RSY0_9NOCA</name>
<evidence type="ECO:0000313" key="2">
    <source>
        <dbReference type="EMBL" id="ATL70656.1"/>
    </source>
</evidence>
<dbReference type="Proteomes" id="UP000221961">
    <property type="component" value="Chromosome"/>
</dbReference>
<keyword evidence="1" id="KW-0732">Signal</keyword>
<dbReference type="GeneID" id="88362520"/>
<protein>
    <submittedName>
        <fullName evidence="2">Uncharacterized protein</fullName>
    </submittedName>
</protein>